<organism evidence="6 7">
    <name type="scientific">Candidatus Limosilactobacillus merdigallinarum</name>
    <dbReference type="NCBI Taxonomy" id="2838652"/>
    <lineage>
        <taxon>Bacteria</taxon>
        <taxon>Bacillati</taxon>
        <taxon>Bacillota</taxon>
        <taxon>Bacilli</taxon>
        <taxon>Lactobacillales</taxon>
        <taxon>Lactobacillaceae</taxon>
        <taxon>Limosilactobacillus</taxon>
    </lineage>
</organism>
<dbReference type="SMART" id="SM00470">
    <property type="entry name" value="ParB"/>
    <property type="match status" value="1"/>
</dbReference>
<comment type="subcellular location">
    <subcellularLocation>
        <location evidence="1">Cytoplasm</location>
        <location evidence="1">Nucleoid</location>
    </subcellularLocation>
</comment>
<dbReference type="InterPro" id="IPR004437">
    <property type="entry name" value="ParB/RepB/Spo0J"/>
</dbReference>
<dbReference type="AlphaFoldDB" id="A0A9D1VIQ9"/>
<accession>A0A9D1VIQ9</accession>
<dbReference type="GO" id="GO:0005694">
    <property type="term" value="C:chromosome"/>
    <property type="evidence" value="ECO:0007669"/>
    <property type="project" value="TreeGrafter"/>
</dbReference>
<dbReference type="FunFam" id="1.10.10.2830:FF:000001">
    <property type="entry name" value="Chromosome partitioning protein ParB"/>
    <property type="match status" value="1"/>
</dbReference>
<dbReference type="Gene3D" id="3.90.1530.30">
    <property type="match status" value="1"/>
</dbReference>
<sequence length="330" mass="37154">MAFSIFGFSKKAEPAKNQVVEIPLDQIEPNRYQPRQVFDKQGIQELAQTIQEHGLLQPIILREYEPAKYEIIAGERRFRAMKLLNWEKAPAIVEKMNDHETASLALIENLQRAELSSVEEAQAYRRLMDLNHMTQANLAKGMGISQSAVANKLRLLKLIKPVQNAILDGLISERHGRALLPLDADGQRKMLMRVVNEKWTVRQTEDEVARYLGKPVPAEVEAKKETARLASQAANTPQSPAPQPKEQPVHHKSANHKKTTIKKTAHSTNQAHEVINVSDPRIAINTLKDSVKMINEGGLDADMTETTLKNSYKITIKIAKAPAKNKRKHK</sequence>
<dbReference type="FunFam" id="3.90.1530.30:FF:000001">
    <property type="entry name" value="Chromosome partitioning protein ParB"/>
    <property type="match status" value="1"/>
</dbReference>
<dbReference type="GO" id="GO:0003677">
    <property type="term" value="F:DNA binding"/>
    <property type="evidence" value="ECO:0007669"/>
    <property type="project" value="UniProtKB-KW"/>
</dbReference>
<dbReference type="CDD" id="cd16393">
    <property type="entry name" value="SPO0J_N"/>
    <property type="match status" value="1"/>
</dbReference>
<evidence type="ECO:0000313" key="7">
    <source>
        <dbReference type="Proteomes" id="UP000824231"/>
    </source>
</evidence>
<reference evidence="6" key="1">
    <citation type="journal article" date="2021" name="PeerJ">
        <title>Extensive microbial diversity within the chicken gut microbiome revealed by metagenomics and culture.</title>
        <authorList>
            <person name="Gilroy R."/>
            <person name="Ravi A."/>
            <person name="Getino M."/>
            <person name="Pursley I."/>
            <person name="Horton D.L."/>
            <person name="Alikhan N.F."/>
            <person name="Baker D."/>
            <person name="Gharbi K."/>
            <person name="Hall N."/>
            <person name="Watson M."/>
            <person name="Adriaenssens E.M."/>
            <person name="Foster-Nyarko E."/>
            <person name="Jarju S."/>
            <person name="Secka A."/>
            <person name="Antonio M."/>
            <person name="Oren A."/>
            <person name="Chaudhuri R.R."/>
            <person name="La Ragione R."/>
            <person name="Hildebrand F."/>
            <person name="Pallen M.J."/>
        </authorList>
    </citation>
    <scope>NUCLEOTIDE SEQUENCE</scope>
    <source>
        <strain evidence="6">ChiSxjej3B15-572</strain>
    </source>
</reference>
<dbReference type="GO" id="GO:0009295">
    <property type="term" value="C:nucleoid"/>
    <property type="evidence" value="ECO:0007669"/>
    <property type="project" value="UniProtKB-SubCell"/>
</dbReference>
<dbReference type="Pfam" id="PF17762">
    <property type="entry name" value="HTH_ParB"/>
    <property type="match status" value="1"/>
</dbReference>
<feature type="domain" description="ParB-like N-terminal" evidence="5">
    <location>
        <begin position="20"/>
        <end position="110"/>
    </location>
</feature>
<evidence type="ECO:0000256" key="4">
    <source>
        <dbReference type="SAM" id="MobiDB-lite"/>
    </source>
</evidence>
<reference evidence="6" key="2">
    <citation type="submission" date="2021-04" db="EMBL/GenBank/DDBJ databases">
        <authorList>
            <person name="Gilroy R."/>
        </authorList>
    </citation>
    <scope>NUCLEOTIDE SEQUENCE</scope>
    <source>
        <strain evidence="6">ChiSxjej3B15-572</strain>
    </source>
</reference>
<dbReference type="PANTHER" id="PTHR33375:SF8">
    <property type="entry name" value="NUCLEOID OCCLUSION PROTEIN"/>
    <property type="match status" value="1"/>
</dbReference>
<evidence type="ECO:0000256" key="2">
    <source>
        <dbReference type="ARBA" id="ARBA00006295"/>
    </source>
</evidence>
<dbReference type="PANTHER" id="PTHR33375">
    <property type="entry name" value="CHROMOSOME-PARTITIONING PROTEIN PARB-RELATED"/>
    <property type="match status" value="1"/>
</dbReference>
<evidence type="ECO:0000256" key="3">
    <source>
        <dbReference type="ARBA" id="ARBA00023125"/>
    </source>
</evidence>
<dbReference type="Pfam" id="PF02195">
    <property type="entry name" value="ParB_N"/>
    <property type="match status" value="1"/>
</dbReference>
<dbReference type="SUPFAM" id="SSF110849">
    <property type="entry name" value="ParB/Sulfiredoxin"/>
    <property type="match status" value="1"/>
</dbReference>
<dbReference type="SUPFAM" id="SSF109709">
    <property type="entry name" value="KorB DNA-binding domain-like"/>
    <property type="match status" value="1"/>
</dbReference>
<proteinExistence type="inferred from homology"/>
<evidence type="ECO:0000259" key="5">
    <source>
        <dbReference type="SMART" id="SM00470"/>
    </source>
</evidence>
<dbReference type="GO" id="GO:0045881">
    <property type="term" value="P:positive regulation of sporulation resulting in formation of a cellular spore"/>
    <property type="evidence" value="ECO:0007669"/>
    <property type="project" value="TreeGrafter"/>
</dbReference>
<dbReference type="EMBL" id="DXFH01000018">
    <property type="protein sequence ID" value="HIX35653.1"/>
    <property type="molecule type" value="Genomic_DNA"/>
</dbReference>
<feature type="region of interest" description="Disordered" evidence="4">
    <location>
        <begin position="229"/>
        <end position="268"/>
    </location>
</feature>
<evidence type="ECO:0000256" key="1">
    <source>
        <dbReference type="ARBA" id="ARBA00004453"/>
    </source>
</evidence>
<dbReference type="NCBIfam" id="TIGR00180">
    <property type="entry name" value="parB_part"/>
    <property type="match status" value="1"/>
</dbReference>
<name>A0A9D1VIQ9_9LACO</name>
<comment type="caution">
    <text evidence="6">The sequence shown here is derived from an EMBL/GenBank/DDBJ whole genome shotgun (WGS) entry which is preliminary data.</text>
</comment>
<feature type="compositionally biased region" description="Basic residues" evidence="4">
    <location>
        <begin position="250"/>
        <end position="265"/>
    </location>
</feature>
<gene>
    <name evidence="6" type="ORF">H9856_04570</name>
</gene>
<protein>
    <submittedName>
        <fullName evidence="6">ParB/RepB/Spo0J family partition protein</fullName>
    </submittedName>
</protein>
<keyword evidence="3" id="KW-0238">DNA-binding</keyword>
<dbReference type="InterPro" id="IPR036086">
    <property type="entry name" value="ParB/Sulfiredoxin_sf"/>
</dbReference>
<dbReference type="Gene3D" id="1.10.10.2830">
    <property type="match status" value="1"/>
</dbReference>
<evidence type="ECO:0000313" key="6">
    <source>
        <dbReference type="EMBL" id="HIX35653.1"/>
    </source>
</evidence>
<dbReference type="InterPro" id="IPR041468">
    <property type="entry name" value="HTH_ParB/Spo0J"/>
</dbReference>
<comment type="similarity">
    <text evidence="2">Belongs to the ParB family.</text>
</comment>
<dbReference type="InterPro" id="IPR003115">
    <property type="entry name" value="ParB_N"/>
</dbReference>
<dbReference type="Proteomes" id="UP000824231">
    <property type="component" value="Unassembled WGS sequence"/>
</dbReference>
<dbReference type="GO" id="GO:0007059">
    <property type="term" value="P:chromosome segregation"/>
    <property type="evidence" value="ECO:0007669"/>
    <property type="project" value="TreeGrafter"/>
</dbReference>
<dbReference type="InterPro" id="IPR050336">
    <property type="entry name" value="Chromosome_partition/occlusion"/>
</dbReference>